<proteinExistence type="predicted"/>
<dbReference type="Pfam" id="PF04326">
    <property type="entry name" value="SLFN_AlbA_2"/>
    <property type="match status" value="1"/>
</dbReference>
<evidence type="ECO:0000313" key="3">
    <source>
        <dbReference type="Proteomes" id="UP001163046"/>
    </source>
</evidence>
<keyword evidence="3" id="KW-1185">Reference proteome</keyword>
<accession>A0A9W9YIP6</accession>
<protein>
    <submittedName>
        <fullName evidence="2">Platelet maturation</fullName>
    </submittedName>
</protein>
<dbReference type="Proteomes" id="UP001163046">
    <property type="component" value="Unassembled WGS sequence"/>
</dbReference>
<dbReference type="InterPro" id="IPR038461">
    <property type="entry name" value="Schlafen_AlbA_2_dom_sf"/>
</dbReference>
<evidence type="ECO:0000259" key="1">
    <source>
        <dbReference type="Pfam" id="PF04326"/>
    </source>
</evidence>
<dbReference type="EMBL" id="MU827779">
    <property type="protein sequence ID" value="KAJ7339528.1"/>
    <property type="molecule type" value="Genomic_DNA"/>
</dbReference>
<evidence type="ECO:0000313" key="2">
    <source>
        <dbReference type="EMBL" id="KAJ7339528.1"/>
    </source>
</evidence>
<dbReference type="InterPro" id="IPR007421">
    <property type="entry name" value="Schlafen_AlbA_2_dom"/>
</dbReference>
<dbReference type="PANTHER" id="PTHR12155">
    <property type="entry name" value="SCHLAFEN"/>
    <property type="match status" value="1"/>
</dbReference>
<gene>
    <name evidence="2" type="primary">SLFN14_2</name>
    <name evidence="2" type="ORF">OS493_005927</name>
</gene>
<dbReference type="PANTHER" id="PTHR12155:SF41">
    <property type="entry name" value="SCHLAFEN ALBA-2 DOMAIN-CONTAINING PROTEIN"/>
    <property type="match status" value="1"/>
</dbReference>
<dbReference type="InterPro" id="IPR029684">
    <property type="entry name" value="Schlafen"/>
</dbReference>
<sequence length="368" mass="41629">MAVAASGPFAENVLLCDIKIGEGVAAAKILKNILEKCCALYNAGGGVLEMRIVDFEDLEPPHNELNRFWSTLEQKLKALIEPLSYVDVFERTFDRNSGKVYLFIKNVPNHFCTLRFNLFLAGDSGIYEASNIEAINVMTKPLNLKKKRHSDVDAPLSSLPKVDKEFAYGESVSFHESRRIEFKHYKSEQILSENNRTQCDNLRKIISSFANTNGGVIYLGITDEGIAFGHNLERDSTEAIEERVHFLIDKMYWSVTPKREVHWDLKFFPVVGKENHSVIVIYVAGMQTSGGVFAKCPVSVELRPSEDGSEGQVHLLDFDEWKQRMVGRTDVQTVQTDSKGLYDCMYVLITSNDHYVVLAYKVGPRLKM</sequence>
<organism evidence="2 3">
    <name type="scientific">Desmophyllum pertusum</name>
    <dbReference type="NCBI Taxonomy" id="174260"/>
    <lineage>
        <taxon>Eukaryota</taxon>
        <taxon>Metazoa</taxon>
        <taxon>Cnidaria</taxon>
        <taxon>Anthozoa</taxon>
        <taxon>Hexacorallia</taxon>
        <taxon>Scleractinia</taxon>
        <taxon>Caryophylliina</taxon>
        <taxon>Caryophylliidae</taxon>
        <taxon>Desmophyllum</taxon>
    </lineage>
</organism>
<comment type="caution">
    <text evidence="2">The sequence shown here is derived from an EMBL/GenBank/DDBJ whole genome shotgun (WGS) entry which is preliminary data.</text>
</comment>
<feature type="domain" description="Schlafen AlbA-2" evidence="1">
    <location>
        <begin position="176"/>
        <end position="283"/>
    </location>
</feature>
<name>A0A9W9YIP6_9CNID</name>
<reference evidence="2" key="1">
    <citation type="submission" date="2023-01" db="EMBL/GenBank/DDBJ databases">
        <title>Genome assembly of the deep-sea coral Lophelia pertusa.</title>
        <authorList>
            <person name="Herrera S."/>
            <person name="Cordes E."/>
        </authorList>
    </citation>
    <scope>NUCLEOTIDE SEQUENCE</scope>
    <source>
        <strain evidence="2">USNM1676648</strain>
        <tissue evidence="2">Polyp</tissue>
    </source>
</reference>
<dbReference type="AlphaFoldDB" id="A0A9W9YIP6"/>
<dbReference type="OrthoDB" id="6052143at2759"/>
<dbReference type="Gene3D" id="3.30.950.30">
    <property type="entry name" value="Schlafen, AAA domain"/>
    <property type="match status" value="1"/>
</dbReference>